<dbReference type="AlphaFoldDB" id="A0A368QCM4"/>
<feature type="compositionally biased region" description="Pro residues" evidence="1">
    <location>
        <begin position="118"/>
        <end position="128"/>
    </location>
</feature>
<feature type="region of interest" description="Disordered" evidence="1">
    <location>
        <begin position="21"/>
        <end position="87"/>
    </location>
</feature>
<reference evidence="2" key="1">
    <citation type="journal article" date="2012" name="Nat. Biotechnol.">
        <title>Reference genome sequence of the model plant Setaria.</title>
        <authorList>
            <person name="Bennetzen J.L."/>
            <person name="Schmutz J."/>
            <person name="Wang H."/>
            <person name="Percifield R."/>
            <person name="Hawkins J."/>
            <person name="Pontaroli A.C."/>
            <person name="Estep M."/>
            <person name="Feng L."/>
            <person name="Vaughn J.N."/>
            <person name="Grimwood J."/>
            <person name="Jenkins J."/>
            <person name="Barry K."/>
            <person name="Lindquist E."/>
            <person name="Hellsten U."/>
            <person name="Deshpande S."/>
            <person name="Wang X."/>
            <person name="Wu X."/>
            <person name="Mitros T."/>
            <person name="Triplett J."/>
            <person name="Yang X."/>
            <person name="Ye C.Y."/>
            <person name="Mauro-Herrera M."/>
            <person name="Wang L."/>
            <person name="Li P."/>
            <person name="Sharma M."/>
            <person name="Sharma R."/>
            <person name="Ronald P.C."/>
            <person name="Panaud O."/>
            <person name="Kellogg E.A."/>
            <person name="Brutnell T.P."/>
            <person name="Doust A.N."/>
            <person name="Tuskan G.A."/>
            <person name="Rokhsar D."/>
            <person name="Devos K.M."/>
        </authorList>
    </citation>
    <scope>NUCLEOTIDE SEQUENCE [LARGE SCALE GENOMIC DNA]</scope>
    <source>
        <strain evidence="2">Yugu1</strain>
    </source>
</reference>
<dbReference type="EMBL" id="CM003530">
    <property type="protein sequence ID" value="RCV15689.1"/>
    <property type="molecule type" value="Genomic_DNA"/>
</dbReference>
<sequence>MNLLVKHLCHRLRVPVRSCLPLSSRSPLPDSPGRSAAAAACRLPTPPALRPGRRPSRATSSPPPAPPEQPPPPSPAADPGEVLLRKAENLAHAAGLAAASSSCAVAAGPVLPRRGRPRPAPLDWPPDPVEQAAGPATAPSASRTCPTPPWPSAAPSASRTAIAGPVQCRLPGRRTPVAHAAPSPSRVAAAGPSCSALAGPSSAAAPCRAITSRATTDGPISLHHGRPRTAPPGEQRNSGWMRLLPRRKK</sequence>
<feature type="compositionally biased region" description="Low complexity" evidence="1">
    <location>
        <begin position="188"/>
        <end position="207"/>
    </location>
</feature>
<gene>
    <name evidence="2" type="ORF">SETIT_3G077700v2</name>
</gene>
<accession>A0A368QCM4</accession>
<feature type="compositionally biased region" description="Low complexity" evidence="1">
    <location>
        <begin position="153"/>
        <end position="163"/>
    </location>
</feature>
<evidence type="ECO:0000313" key="2">
    <source>
        <dbReference type="EMBL" id="RCV15689.1"/>
    </source>
</evidence>
<feature type="compositionally biased region" description="Low complexity" evidence="1">
    <location>
        <begin position="21"/>
        <end position="35"/>
    </location>
</feature>
<organism evidence="2">
    <name type="scientific">Setaria italica</name>
    <name type="common">Foxtail millet</name>
    <name type="synonym">Panicum italicum</name>
    <dbReference type="NCBI Taxonomy" id="4555"/>
    <lineage>
        <taxon>Eukaryota</taxon>
        <taxon>Viridiplantae</taxon>
        <taxon>Streptophyta</taxon>
        <taxon>Embryophyta</taxon>
        <taxon>Tracheophyta</taxon>
        <taxon>Spermatophyta</taxon>
        <taxon>Magnoliopsida</taxon>
        <taxon>Liliopsida</taxon>
        <taxon>Poales</taxon>
        <taxon>Poaceae</taxon>
        <taxon>PACMAD clade</taxon>
        <taxon>Panicoideae</taxon>
        <taxon>Panicodae</taxon>
        <taxon>Paniceae</taxon>
        <taxon>Cenchrinae</taxon>
        <taxon>Setaria</taxon>
    </lineage>
</organism>
<feature type="region of interest" description="Disordered" evidence="1">
    <location>
        <begin position="110"/>
        <end position="249"/>
    </location>
</feature>
<name>A0A368QCM4_SETIT</name>
<protein>
    <submittedName>
        <fullName evidence="2">Uncharacterized protein</fullName>
    </submittedName>
</protein>
<feature type="compositionally biased region" description="Pro residues" evidence="1">
    <location>
        <begin position="61"/>
        <end position="76"/>
    </location>
</feature>
<proteinExistence type="predicted"/>
<reference evidence="2" key="2">
    <citation type="submission" date="2015-07" db="EMBL/GenBank/DDBJ databases">
        <authorList>
            <person name="Noorani M."/>
        </authorList>
    </citation>
    <scope>NUCLEOTIDE SEQUENCE</scope>
    <source>
        <strain evidence="2">Yugu1</strain>
    </source>
</reference>
<evidence type="ECO:0000256" key="1">
    <source>
        <dbReference type="SAM" id="MobiDB-lite"/>
    </source>
</evidence>